<dbReference type="Pfam" id="PF02754">
    <property type="entry name" value="CCG"/>
    <property type="match status" value="2"/>
</dbReference>
<dbReference type="EMBL" id="CP159510">
    <property type="protein sequence ID" value="XCJ16835.1"/>
    <property type="molecule type" value="Genomic_DNA"/>
</dbReference>
<keyword evidence="2" id="KW-0479">Metal-binding</keyword>
<dbReference type="Gene3D" id="1.20.950.20">
    <property type="entry name" value="Transmembrane di-heme cytochromes, Chain C"/>
    <property type="match status" value="1"/>
</dbReference>
<feature type="transmembrane region" description="Helical" evidence="7">
    <location>
        <begin position="6"/>
        <end position="26"/>
    </location>
</feature>
<dbReference type="PROSITE" id="PS51379">
    <property type="entry name" value="4FE4S_FER_2"/>
    <property type="match status" value="2"/>
</dbReference>
<feature type="transmembrane region" description="Helical" evidence="7">
    <location>
        <begin position="195"/>
        <end position="215"/>
    </location>
</feature>
<keyword evidence="5" id="KW-0411">Iron-sulfur</keyword>
<evidence type="ECO:0000256" key="3">
    <source>
        <dbReference type="ARBA" id="ARBA00023002"/>
    </source>
</evidence>
<evidence type="ECO:0000256" key="1">
    <source>
        <dbReference type="ARBA" id="ARBA00022485"/>
    </source>
</evidence>
<proteinExistence type="predicted"/>
<feature type="transmembrane region" description="Helical" evidence="7">
    <location>
        <begin position="102"/>
        <end position="123"/>
    </location>
</feature>
<dbReference type="InterPro" id="IPR036197">
    <property type="entry name" value="NarG-like_sf"/>
</dbReference>
<keyword evidence="7" id="KW-0812">Transmembrane</keyword>
<reference evidence="9" key="1">
    <citation type="submission" date="2024-06" db="EMBL/GenBank/DDBJ databases">
        <authorList>
            <person name="Fan A."/>
            <person name="Zhang F.Y."/>
            <person name="Zhang L."/>
        </authorList>
    </citation>
    <scope>NUCLEOTIDE SEQUENCE</scope>
    <source>
        <strain evidence="9">Y61</strain>
    </source>
</reference>
<name>A0AAU8IFR7_9BACL</name>
<dbReference type="GO" id="GO:0005886">
    <property type="term" value="C:plasma membrane"/>
    <property type="evidence" value="ECO:0007669"/>
    <property type="project" value="TreeGrafter"/>
</dbReference>
<evidence type="ECO:0000259" key="8">
    <source>
        <dbReference type="PROSITE" id="PS51379"/>
    </source>
</evidence>
<evidence type="ECO:0000256" key="4">
    <source>
        <dbReference type="ARBA" id="ARBA00023004"/>
    </source>
</evidence>
<dbReference type="RefSeq" id="WP_353948206.1">
    <property type="nucleotide sequence ID" value="NZ_CP159510.1"/>
</dbReference>
<evidence type="ECO:0000256" key="5">
    <source>
        <dbReference type="ARBA" id="ARBA00023014"/>
    </source>
</evidence>
<keyword evidence="4" id="KW-0408">Iron</keyword>
<gene>
    <name evidence="9" type="ORF">ABNN70_14560</name>
</gene>
<keyword evidence="7" id="KW-0472">Membrane</keyword>
<dbReference type="InterPro" id="IPR017896">
    <property type="entry name" value="4Fe4S_Fe-S-bd"/>
</dbReference>
<dbReference type="InterPro" id="IPR004017">
    <property type="entry name" value="Cys_rich_dom"/>
</dbReference>
<feature type="transmembrane region" description="Helical" evidence="7">
    <location>
        <begin position="144"/>
        <end position="162"/>
    </location>
</feature>
<dbReference type="GO" id="GO:0046872">
    <property type="term" value="F:metal ion binding"/>
    <property type="evidence" value="ECO:0007669"/>
    <property type="project" value="UniProtKB-KW"/>
</dbReference>
<dbReference type="PANTHER" id="PTHR43255:SF1">
    <property type="entry name" value="IRON-SULFUR-BINDING OXIDOREDUCTASE FADF-RELATED"/>
    <property type="match status" value="1"/>
</dbReference>
<feature type="region of interest" description="Disordered" evidence="6">
    <location>
        <begin position="336"/>
        <end position="373"/>
    </location>
</feature>
<dbReference type="SUPFAM" id="SSF103501">
    <property type="entry name" value="Respiratory nitrate reductase 1 gamma chain"/>
    <property type="match status" value="1"/>
</dbReference>
<dbReference type="InterPro" id="IPR017900">
    <property type="entry name" value="4Fe4S_Fe_S_CS"/>
</dbReference>
<dbReference type="PANTHER" id="PTHR43255">
    <property type="entry name" value="IRON-SULFUR-BINDING OXIDOREDUCTASE FADF-RELATED-RELATED"/>
    <property type="match status" value="1"/>
</dbReference>
<keyword evidence="7" id="KW-1133">Transmembrane helix</keyword>
<dbReference type="Gene3D" id="1.10.1060.10">
    <property type="entry name" value="Alpha-helical ferredoxin"/>
    <property type="match status" value="2"/>
</dbReference>
<dbReference type="PROSITE" id="PS00198">
    <property type="entry name" value="4FE4S_FER_1"/>
    <property type="match status" value="2"/>
</dbReference>
<dbReference type="GO" id="GO:0016491">
    <property type="term" value="F:oxidoreductase activity"/>
    <property type="evidence" value="ECO:0007669"/>
    <property type="project" value="UniProtKB-KW"/>
</dbReference>
<keyword evidence="1" id="KW-0004">4Fe-4S</keyword>
<organism evidence="9">
    <name type="scientific">Sporolactobacillus sp. Y61</name>
    <dbReference type="NCBI Taxonomy" id="3160863"/>
    <lineage>
        <taxon>Bacteria</taxon>
        <taxon>Bacillati</taxon>
        <taxon>Bacillota</taxon>
        <taxon>Bacilli</taxon>
        <taxon>Bacillales</taxon>
        <taxon>Sporolactobacillaceae</taxon>
        <taxon>Sporolactobacillus</taxon>
    </lineage>
</organism>
<protein>
    <submittedName>
        <fullName evidence="9">Heterodisulfide reductase-related iron-sulfur binding cluster</fullName>
    </submittedName>
</protein>
<dbReference type="AlphaFoldDB" id="A0AAU8IFR7"/>
<evidence type="ECO:0000313" key="9">
    <source>
        <dbReference type="EMBL" id="XCJ16835.1"/>
    </source>
</evidence>
<keyword evidence="3" id="KW-0560">Oxidoreductase</keyword>
<feature type="transmembrane region" description="Helical" evidence="7">
    <location>
        <begin position="69"/>
        <end position="90"/>
    </location>
</feature>
<evidence type="ECO:0000256" key="7">
    <source>
        <dbReference type="SAM" id="Phobius"/>
    </source>
</evidence>
<feature type="domain" description="4Fe-4S ferredoxin-type" evidence="8">
    <location>
        <begin position="400"/>
        <end position="431"/>
    </location>
</feature>
<dbReference type="InterPro" id="IPR009051">
    <property type="entry name" value="Helical_ferredxn"/>
</dbReference>
<evidence type="ECO:0000256" key="6">
    <source>
        <dbReference type="SAM" id="MobiDB-lite"/>
    </source>
</evidence>
<accession>A0AAU8IFR7</accession>
<evidence type="ECO:0000256" key="2">
    <source>
        <dbReference type="ARBA" id="ARBA00022723"/>
    </source>
</evidence>
<sequence length="733" mass="83021">MLQLIHFLLFVLVTGCGIYWTVKVICHRYDYIKLGKKTPFRHDFRERFSAFVTQVFGQKKLLKDPKSGIMHIVIFYGFIVLQFGALDIIFKGLSGHHLPIPGYPFFLLSQEITVVLVLIAVSYAFYRRYIERLKRLKRGFKPSLVLIFIAALMLSVLFTSGFDHLRQDGAPAPLTPVSSLIATGFQGLSQEAATAFYYIAWWMHLLILLAFALYVPQSKHFHLITAPLNIFLHRTDPDGRLRSIDFENEEAESFGAGRIEDFERKQLLDLYACVECGRCTNMCPAAATGKFLSPMHLITKMRDHLTEKGSAVTSKSPWIPVDLTKKTVHAVQMERHYPGTWPGNPLSQEAAAREDADQPLSGEATGTAGPVTDIRPTLHWQHFSWGKTSDRSAEDLQLIGDVITEEEIWACTTCRNCEDQCPVANEHVDKIIDLRRYLVLTEGKVPQEGQRAMQNIERQGNPWGMSRNDRANWIDGMEVPTVKEHPDFDYLFFVGSMGSYDNRSIRITRAFIRLLQAAGVNFAVLGNEEKSSGDTARRLGNEFLFQQLCQENIAVFEKYNVKKIVTACPHTFNTFKNEYPEFGLQAEVLHHTQLLDQLIRDGRLKPEHPVNERITYHDSCYLGRYNGVYDQPRAILKAIPGVELAEMKRSRENGMCCGAGGGMMWMEETAGKRINLARTEQALEVRPDTISSACPYCLTMMDDGTRLKGVDQQVRTRDVAELLAESVFGAEQA</sequence>
<dbReference type="GO" id="GO:0051539">
    <property type="term" value="F:4 iron, 4 sulfur cluster binding"/>
    <property type="evidence" value="ECO:0007669"/>
    <property type="project" value="UniProtKB-KW"/>
</dbReference>
<dbReference type="InterPro" id="IPR051460">
    <property type="entry name" value="HdrC_iron-sulfur_subunit"/>
</dbReference>
<dbReference type="SUPFAM" id="SSF46548">
    <property type="entry name" value="alpha-helical ferredoxin"/>
    <property type="match status" value="1"/>
</dbReference>
<feature type="domain" description="4Fe-4S ferredoxin-type" evidence="8">
    <location>
        <begin position="264"/>
        <end position="294"/>
    </location>
</feature>